<name>A0AAW2WKI2_SESRA</name>
<dbReference type="InterPro" id="IPR044730">
    <property type="entry name" value="RNase_H-like_dom_plant"/>
</dbReference>
<dbReference type="Gene3D" id="3.30.420.10">
    <property type="entry name" value="Ribonuclease H-like superfamily/Ribonuclease H"/>
    <property type="match status" value="1"/>
</dbReference>
<dbReference type="AlphaFoldDB" id="A0AAW2WKI2"/>
<reference evidence="2" key="2">
    <citation type="journal article" date="2024" name="Plant">
        <title>Genomic evolution and insights into agronomic trait innovations of Sesamum species.</title>
        <authorList>
            <person name="Miao H."/>
            <person name="Wang L."/>
            <person name="Qu L."/>
            <person name="Liu H."/>
            <person name="Sun Y."/>
            <person name="Le M."/>
            <person name="Wang Q."/>
            <person name="Wei S."/>
            <person name="Zheng Y."/>
            <person name="Lin W."/>
            <person name="Duan Y."/>
            <person name="Cao H."/>
            <person name="Xiong S."/>
            <person name="Wang X."/>
            <person name="Wei L."/>
            <person name="Li C."/>
            <person name="Ma Q."/>
            <person name="Ju M."/>
            <person name="Zhao R."/>
            <person name="Li G."/>
            <person name="Mu C."/>
            <person name="Tian Q."/>
            <person name="Mei H."/>
            <person name="Zhang T."/>
            <person name="Gao T."/>
            <person name="Zhang H."/>
        </authorList>
    </citation>
    <scope>NUCLEOTIDE SEQUENCE</scope>
    <source>
        <strain evidence="2">G02</strain>
    </source>
</reference>
<comment type="caution">
    <text evidence="2">The sequence shown here is derived from an EMBL/GenBank/DDBJ whole genome shotgun (WGS) entry which is preliminary data.</text>
</comment>
<sequence length="503" mass="56282">MESIFSILNIYARASGQTINFWKSIVVFSRNIDVALQDFLPTILGIRREDQHEKYLGLPSCIGRSKNDIFHNIRGRAWKRIGNWNEKLLSQVGKEMLIKVVLQAFPTYSISIFKIPDTILHSIHSSISDFWWHNENQRKIHWLAWDRLCKSKTEGLRFPDLLAFNQAMLAKQLWLIISNPTSLAARILKALYFPNTSILEAKIGYRPSYAWRSISSAIPLICAGLQWRIGSGSLATVDKLIDPNSGEWNIPLVEILFHPPDCEAILSLPLGHGVFPDITIWHYSTNGQFSVKSAYYVAQHLSNSTLMENSAFQQHVVVSYARSYLQAFQEIPKSKLGEIGSSVPHRWLAPAPGRIKINFNAALFNHTLDIGVGVVCRNSLGSCIAWLSHRFTRSASPELAEAIAAREALLLASKRGFSNLLLEGDREILIHKLQNPIPDSSPLGVVIDDIKHLANQLNCSFSIVRRSGNVVAHVLAQNSGSRLEGSSVCPPCIASHLLSDFHL</sequence>
<dbReference type="PANTHER" id="PTHR33116:SF86">
    <property type="entry name" value="REVERSE TRANSCRIPTASE DOMAIN-CONTAINING PROTEIN"/>
    <property type="match status" value="1"/>
</dbReference>
<organism evidence="2">
    <name type="scientific">Sesamum radiatum</name>
    <name type="common">Black benniseed</name>
    <dbReference type="NCBI Taxonomy" id="300843"/>
    <lineage>
        <taxon>Eukaryota</taxon>
        <taxon>Viridiplantae</taxon>
        <taxon>Streptophyta</taxon>
        <taxon>Embryophyta</taxon>
        <taxon>Tracheophyta</taxon>
        <taxon>Spermatophyta</taxon>
        <taxon>Magnoliopsida</taxon>
        <taxon>eudicotyledons</taxon>
        <taxon>Gunneridae</taxon>
        <taxon>Pentapetalae</taxon>
        <taxon>asterids</taxon>
        <taxon>lamiids</taxon>
        <taxon>Lamiales</taxon>
        <taxon>Pedaliaceae</taxon>
        <taxon>Sesamum</taxon>
    </lineage>
</organism>
<protein>
    <submittedName>
        <fullName evidence="2">Mitochondrial protein</fullName>
    </submittedName>
</protein>
<proteinExistence type="predicted"/>
<dbReference type="Pfam" id="PF13456">
    <property type="entry name" value="RVT_3"/>
    <property type="match status" value="1"/>
</dbReference>
<evidence type="ECO:0000313" key="2">
    <source>
        <dbReference type="EMBL" id="KAL0442132.1"/>
    </source>
</evidence>
<dbReference type="GO" id="GO:0003676">
    <property type="term" value="F:nucleic acid binding"/>
    <property type="evidence" value="ECO:0007669"/>
    <property type="project" value="InterPro"/>
</dbReference>
<evidence type="ECO:0000259" key="1">
    <source>
        <dbReference type="Pfam" id="PF13456"/>
    </source>
</evidence>
<dbReference type="InterPro" id="IPR036397">
    <property type="entry name" value="RNaseH_sf"/>
</dbReference>
<dbReference type="EMBL" id="JACGWJ010000001">
    <property type="protein sequence ID" value="KAL0442132.1"/>
    <property type="molecule type" value="Genomic_DNA"/>
</dbReference>
<gene>
    <name evidence="2" type="ORF">Sradi_0152100</name>
</gene>
<feature type="domain" description="RNase H type-1" evidence="1">
    <location>
        <begin position="358"/>
        <end position="478"/>
    </location>
</feature>
<dbReference type="GO" id="GO:0004523">
    <property type="term" value="F:RNA-DNA hybrid ribonuclease activity"/>
    <property type="evidence" value="ECO:0007669"/>
    <property type="project" value="InterPro"/>
</dbReference>
<dbReference type="PANTHER" id="PTHR33116">
    <property type="entry name" value="REVERSE TRANSCRIPTASE ZINC-BINDING DOMAIN-CONTAINING PROTEIN-RELATED-RELATED"/>
    <property type="match status" value="1"/>
</dbReference>
<dbReference type="InterPro" id="IPR002156">
    <property type="entry name" value="RNaseH_domain"/>
</dbReference>
<reference evidence="2" key="1">
    <citation type="submission" date="2020-06" db="EMBL/GenBank/DDBJ databases">
        <authorList>
            <person name="Li T."/>
            <person name="Hu X."/>
            <person name="Zhang T."/>
            <person name="Song X."/>
            <person name="Zhang H."/>
            <person name="Dai N."/>
            <person name="Sheng W."/>
            <person name="Hou X."/>
            <person name="Wei L."/>
        </authorList>
    </citation>
    <scope>NUCLEOTIDE SEQUENCE</scope>
    <source>
        <strain evidence="2">G02</strain>
        <tissue evidence="2">Leaf</tissue>
    </source>
</reference>
<accession>A0AAW2WKI2</accession>
<dbReference type="SUPFAM" id="SSF53098">
    <property type="entry name" value="Ribonuclease H-like"/>
    <property type="match status" value="1"/>
</dbReference>
<dbReference type="CDD" id="cd06222">
    <property type="entry name" value="RNase_H_like"/>
    <property type="match status" value="1"/>
</dbReference>
<dbReference type="InterPro" id="IPR012337">
    <property type="entry name" value="RNaseH-like_sf"/>
</dbReference>